<organism evidence="2 3">
    <name type="scientific">Stephania yunnanensis</name>
    <dbReference type="NCBI Taxonomy" id="152371"/>
    <lineage>
        <taxon>Eukaryota</taxon>
        <taxon>Viridiplantae</taxon>
        <taxon>Streptophyta</taxon>
        <taxon>Embryophyta</taxon>
        <taxon>Tracheophyta</taxon>
        <taxon>Spermatophyta</taxon>
        <taxon>Magnoliopsida</taxon>
        <taxon>Ranunculales</taxon>
        <taxon>Menispermaceae</taxon>
        <taxon>Menispermoideae</taxon>
        <taxon>Cissampelideae</taxon>
        <taxon>Stephania</taxon>
    </lineage>
</organism>
<keyword evidence="3" id="KW-1185">Reference proteome</keyword>
<comment type="caution">
    <text evidence="2">The sequence shown here is derived from an EMBL/GenBank/DDBJ whole genome shotgun (WGS) entry which is preliminary data.</text>
</comment>
<proteinExistence type="predicted"/>
<sequence length="270" mass="30326">MRRSIGHHETHRRGTLFPVRQSINGGHRDAQQVPRFLPTQLIDDVVILDALPDSNSFGWRNSRVRFRPYPIQQGGRIFSDEHMMAVQHRSFFEEQSRERKSGWSEEAILKSLKTRNYKFSQEAESLQRSHGVPIGALGGTSEWILLEGFEVHLLVQSESWVYEAKRMLVYASLSISISSSHATRGVAHVLYGTGARLDVPVRAQARRHASRGSVESHRLEGWPTPWSVHGSCLGIAPKACSRVPASPPMPPQGESTPLLIVDVKPFARLQ</sequence>
<protein>
    <submittedName>
        <fullName evidence="2">Uncharacterized protein</fullName>
    </submittedName>
</protein>
<feature type="region of interest" description="Disordered" evidence="1">
    <location>
        <begin position="1"/>
        <end position="31"/>
    </location>
</feature>
<accession>A0AAP0KET7</accession>
<evidence type="ECO:0000313" key="2">
    <source>
        <dbReference type="EMBL" id="KAK9150710.1"/>
    </source>
</evidence>
<reference evidence="2 3" key="1">
    <citation type="submission" date="2024-01" db="EMBL/GenBank/DDBJ databases">
        <title>Genome assemblies of Stephania.</title>
        <authorList>
            <person name="Yang L."/>
        </authorList>
    </citation>
    <scope>NUCLEOTIDE SEQUENCE [LARGE SCALE GENOMIC DNA]</scope>
    <source>
        <strain evidence="2">YNDBR</strain>
        <tissue evidence="2">Leaf</tissue>
    </source>
</reference>
<dbReference type="AlphaFoldDB" id="A0AAP0KET7"/>
<gene>
    <name evidence="2" type="ORF">Syun_009019</name>
</gene>
<evidence type="ECO:0000256" key="1">
    <source>
        <dbReference type="SAM" id="MobiDB-lite"/>
    </source>
</evidence>
<name>A0AAP0KET7_9MAGN</name>
<dbReference type="Proteomes" id="UP001420932">
    <property type="component" value="Unassembled WGS sequence"/>
</dbReference>
<evidence type="ECO:0000313" key="3">
    <source>
        <dbReference type="Proteomes" id="UP001420932"/>
    </source>
</evidence>
<feature type="compositionally biased region" description="Basic residues" evidence="1">
    <location>
        <begin position="1"/>
        <end position="14"/>
    </location>
</feature>
<dbReference type="EMBL" id="JBBNAF010000004">
    <property type="protein sequence ID" value="KAK9150710.1"/>
    <property type="molecule type" value="Genomic_DNA"/>
</dbReference>